<feature type="compositionally biased region" description="Basic and acidic residues" evidence="1">
    <location>
        <begin position="419"/>
        <end position="431"/>
    </location>
</feature>
<feature type="region of interest" description="Disordered" evidence="1">
    <location>
        <begin position="351"/>
        <end position="446"/>
    </location>
</feature>
<gene>
    <name evidence="4" type="ORF">VNI00_015284</name>
</gene>
<evidence type="ECO:0000256" key="1">
    <source>
        <dbReference type="SAM" id="MobiDB-lite"/>
    </source>
</evidence>
<name>A0AAW0BMU2_9AGAR</name>
<feature type="compositionally biased region" description="Polar residues" evidence="1">
    <location>
        <begin position="400"/>
        <end position="409"/>
    </location>
</feature>
<keyword evidence="2" id="KW-0812">Transmembrane</keyword>
<keyword evidence="5" id="KW-1185">Reference proteome</keyword>
<evidence type="ECO:0000313" key="4">
    <source>
        <dbReference type="EMBL" id="KAK7027321.1"/>
    </source>
</evidence>
<dbReference type="AlphaFoldDB" id="A0AAW0BMU2"/>
<comment type="caution">
    <text evidence="4">The sequence shown here is derived from an EMBL/GenBank/DDBJ whole genome shotgun (WGS) entry which is preliminary data.</text>
</comment>
<proteinExistence type="predicted"/>
<evidence type="ECO:0000256" key="3">
    <source>
        <dbReference type="SAM" id="SignalP"/>
    </source>
</evidence>
<dbReference type="EMBL" id="JAYKXP010000097">
    <property type="protein sequence ID" value="KAK7027321.1"/>
    <property type="molecule type" value="Genomic_DNA"/>
</dbReference>
<keyword evidence="3" id="KW-0732">Signal</keyword>
<accession>A0AAW0BMU2</accession>
<keyword evidence="2" id="KW-1133">Transmembrane helix</keyword>
<protein>
    <submittedName>
        <fullName evidence="4">Uncharacterized protein</fullName>
    </submittedName>
</protein>
<organism evidence="4 5">
    <name type="scientific">Paramarasmius palmivorus</name>
    <dbReference type="NCBI Taxonomy" id="297713"/>
    <lineage>
        <taxon>Eukaryota</taxon>
        <taxon>Fungi</taxon>
        <taxon>Dikarya</taxon>
        <taxon>Basidiomycota</taxon>
        <taxon>Agaricomycotina</taxon>
        <taxon>Agaricomycetes</taxon>
        <taxon>Agaricomycetidae</taxon>
        <taxon>Agaricales</taxon>
        <taxon>Marasmiineae</taxon>
        <taxon>Marasmiaceae</taxon>
        <taxon>Paramarasmius</taxon>
    </lineage>
</organism>
<evidence type="ECO:0000313" key="5">
    <source>
        <dbReference type="Proteomes" id="UP001383192"/>
    </source>
</evidence>
<sequence length="446" mass="47864">MSPARHRPAAFPFLLLVSFFSLSSAQKNKIFQWQFQNNAMSTSLPSCADFPIVVKPYDPNNDTHGVPPFYMIAYEIGGTPRVSLLGQNESSLKYTVDHPVGTQLALSVVDSEGTAGGIPPNLYTVVMSGNNTDFTVSANVTTDVNTCDPWGIRIKGGVKPYNITFLQVNSPVVTNVTMGANDDAFTYINRADPGKMLIAAVNDLTGRYAFGTPKVMPQGSADVDCVGLVSSSGNAAQLDQEAAAAQAEAAKKASERRTAIIAGVVVPVTALAIGSIAAWYFLYYRRRRQHTGDIDLAAADTSVKPFTDHGPLLYTPSMRTPKSGVFRESQGYSDAPFDPYQYSASENETVVMRPPSGTSQSGVTSGRYSSSNRRMTKAAEARMSSEGHGRSESYDGPSGSGTRATSFGHTPQGEPELIIQHRDGGPGRVRELPPPYADPRLRDAES</sequence>
<keyword evidence="2" id="KW-0472">Membrane</keyword>
<dbReference type="Proteomes" id="UP001383192">
    <property type="component" value="Unassembled WGS sequence"/>
</dbReference>
<feature type="transmembrane region" description="Helical" evidence="2">
    <location>
        <begin position="259"/>
        <end position="282"/>
    </location>
</feature>
<evidence type="ECO:0000256" key="2">
    <source>
        <dbReference type="SAM" id="Phobius"/>
    </source>
</evidence>
<feature type="signal peptide" evidence="3">
    <location>
        <begin position="1"/>
        <end position="25"/>
    </location>
</feature>
<reference evidence="4 5" key="1">
    <citation type="submission" date="2024-01" db="EMBL/GenBank/DDBJ databases">
        <title>A draft genome for a cacao thread blight-causing isolate of Paramarasmius palmivorus.</title>
        <authorList>
            <person name="Baruah I.K."/>
            <person name="Bukari Y."/>
            <person name="Amoako-Attah I."/>
            <person name="Meinhardt L.W."/>
            <person name="Bailey B.A."/>
            <person name="Cohen S.P."/>
        </authorList>
    </citation>
    <scope>NUCLEOTIDE SEQUENCE [LARGE SCALE GENOMIC DNA]</scope>
    <source>
        <strain evidence="4 5">GH-12</strain>
    </source>
</reference>
<feature type="compositionally biased region" description="Polar residues" evidence="1">
    <location>
        <begin position="356"/>
        <end position="373"/>
    </location>
</feature>
<feature type="chain" id="PRO_5044001663" evidence="3">
    <location>
        <begin position="26"/>
        <end position="446"/>
    </location>
</feature>
<feature type="compositionally biased region" description="Basic and acidic residues" evidence="1">
    <location>
        <begin position="377"/>
        <end position="393"/>
    </location>
</feature>